<dbReference type="Proteomes" id="UP000664288">
    <property type="component" value="Unassembled WGS sequence"/>
</dbReference>
<dbReference type="Gene3D" id="3.10.450.530">
    <property type="entry name" value="Ribonuclease toxin, BrnT, of type II toxin-antitoxin system"/>
    <property type="match status" value="1"/>
</dbReference>
<comment type="caution">
    <text evidence="1">The sequence shown here is derived from an EMBL/GenBank/DDBJ whole genome shotgun (WGS) entry which is preliminary data.</text>
</comment>
<accession>A0ABS3J7N4</accession>
<dbReference type="InterPro" id="IPR038573">
    <property type="entry name" value="BrnT_sf"/>
</dbReference>
<protein>
    <submittedName>
        <fullName evidence="1">BrnT family toxin</fullName>
    </submittedName>
</protein>
<reference evidence="1 2" key="1">
    <citation type="submission" date="2021-03" db="EMBL/GenBank/DDBJ databases">
        <title>Whole genome sequence of Jiella sp. MQZ13P-4.</title>
        <authorList>
            <person name="Tuo L."/>
        </authorList>
    </citation>
    <scope>NUCLEOTIDE SEQUENCE [LARGE SCALE GENOMIC DNA]</scope>
    <source>
        <strain evidence="1 2">MQZ13P-4</strain>
    </source>
</reference>
<proteinExistence type="predicted"/>
<keyword evidence="2" id="KW-1185">Reference proteome</keyword>
<dbReference type="RefSeq" id="WP_207352318.1">
    <property type="nucleotide sequence ID" value="NZ_JAFMPY010000024.1"/>
</dbReference>
<dbReference type="InterPro" id="IPR007460">
    <property type="entry name" value="BrnT_toxin"/>
</dbReference>
<sequence length="113" mass="12874">MDVSFDSGKDRANREKHGLPLSFGAKVLAGRRSEFLDTRRDYGEDRFVCFGRVEGRLYACVYTVRVHGTGRRHPPDLCPQGERTRGEALWMTLRTTTRTGATFPPSRWIMPPS</sequence>
<evidence type="ECO:0000313" key="2">
    <source>
        <dbReference type="Proteomes" id="UP000664288"/>
    </source>
</evidence>
<organism evidence="1 2">
    <name type="scientific">Jiella sonneratiae</name>
    <dbReference type="NCBI Taxonomy" id="2816856"/>
    <lineage>
        <taxon>Bacteria</taxon>
        <taxon>Pseudomonadati</taxon>
        <taxon>Pseudomonadota</taxon>
        <taxon>Alphaproteobacteria</taxon>
        <taxon>Hyphomicrobiales</taxon>
        <taxon>Aurantimonadaceae</taxon>
        <taxon>Jiella</taxon>
    </lineage>
</organism>
<gene>
    <name evidence="1" type="ORF">J1C47_18725</name>
</gene>
<dbReference type="Pfam" id="PF04365">
    <property type="entry name" value="BrnT_toxin"/>
    <property type="match status" value="1"/>
</dbReference>
<name>A0ABS3J7N4_9HYPH</name>
<dbReference type="EMBL" id="JAFMPY010000024">
    <property type="protein sequence ID" value="MBO0905683.1"/>
    <property type="molecule type" value="Genomic_DNA"/>
</dbReference>
<evidence type="ECO:0000313" key="1">
    <source>
        <dbReference type="EMBL" id="MBO0905683.1"/>
    </source>
</evidence>